<feature type="compositionally biased region" description="Basic residues" evidence="1">
    <location>
        <begin position="117"/>
        <end position="126"/>
    </location>
</feature>
<gene>
    <name evidence="2" type="ORF">TRICI_001113</name>
</gene>
<feature type="region of interest" description="Disordered" evidence="1">
    <location>
        <begin position="108"/>
        <end position="138"/>
    </location>
</feature>
<organism evidence="2 3">
    <name type="scientific">Trichomonascus ciferrii</name>
    <dbReference type="NCBI Taxonomy" id="44093"/>
    <lineage>
        <taxon>Eukaryota</taxon>
        <taxon>Fungi</taxon>
        <taxon>Dikarya</taxon>
        <taxon>Ascomycota</taxon>
        <taxon>Saccharomycotina</taxon>
        <taxon>Dipodascomycetes</taxon>
        <taxon>Dipodascales</taxon>
        <taxon>Trichomonascaceae</taxon>
        <taxon>Trichomonascus</taxon>
        <taxon>Trichomonascus ciferrii complex</taxon>
    </lineage>
</organism>
<reference evidence="2" key="1">
    <citation type="journal article" date="2019" name="G3 (Bethesda)">
        <title>Genome Assemblies of Two Rare Opportunistic Yeast Pathogens: Diutina rugosa (syn. Candida rugosa) and Trichomonascus ciferrii (syn. Candida ciferrii).</title>
        <authorList>
            <person name="Mixao V."/>
            <person name="Saus E."/>
            <person name="Hansen A.P."/>
            <person name="Lass-Florl C."/>
            <person name="Gabaldon T."/>
        </authorList>
    </citation>
    <scope>NUCLEOTIDE SEQUENCE</scope>
    <source>
        <strain evidence="2">CBS 4856</strain>
    </source>
</reference>
<dbReference type="Proteomes" id="UP000761534">
    <property type="component" value="Unassembled WGS sequence"/>
</dbReference>
<sequence>MTFIYLGCNCRTRKVEGKEAGILRLPFQGRVHYVFMEKMNSDFEKALVLKDLDWNIRRQFDLFSEFGREFYCRIERSHRPGRENKMKFTCWSRSTKCTNQFSRAQKKQRNCPQCIPHSRKAPRNPRRQMNSPKTPTSIQLESFDTDIDINIRHASSLSADMARLTLDPIFDTESMTH</sequence>
<dbReference type="AlphaFoldDB" id="A0A642VAY8"/>
<comment type="caution">
    <text evidence="2">The sequence shown here is derived from an EMBL/GenBank/DDBJ whole genome shotgun (WGS) entry which is preliminary data.</text>
</comment>
<evidence type="ECO:0000313" key="2">
    <source>
        <dbReference type="EMBL" id="KAA8916757.1"/>
    </source>
</evidence>
<evidence type="ECO:0000313" key="3">
    <source>
        <dbReference type="Proteomes" id="UP000761534"/>
    </source>
</evidence>
<keyword evidence="3" id="KW-1185">Reference proteome</keyword>
<protein>
    <submittedName>
        <fullName evidence="2">Uncharacterized protein</fullName>
    </submittedName>
</protein>
<dbReference type="VEuPathDB" id="FungiDB:TRICI_001113"/>
<evidence type="ECO:0000256" key="1">
    <source>
        <dbReference type="SAM" id="MobiDB-lite"/>
    </source>
</evidence>
<proteinExistence type="predicted"/>
<dbReference type="EMBL" id="SWFS01000083">
    <property type="protein sequence ID" value="KAA8916757.1"/>
    <property type="molecule type" value="Genomic_DNA"/>
</dbReference>
<name>A0A642VAY8_9ASCO</name>
<accession>A0A642VAY8</accession>
<feature type="compositionally biased region" description="Polar residues" evidence="1">
    <location>
        <begin position="127"/>
        <end position="138"/>
    </location>
</feature>